<feature type="transmembrane region" description="Helical" evidence="1">
    <location>
        <begin position="82"/>
        <end position="104"/>
    </location>
</feature>
<keyword evidence="1" id="KW-0812">Transmembrane</keyword>
<dbReference type="PANTHER" id="PTHR22943:SF248">
    <property type="entry name" value="SEVEN TM RECEPTOR"/>
    <property type="match status" value="1"/>
</dbReference>
<feature type="transmembrane region" description="Helical" evidence="1">
    <location>
        <begin position="46"/>
        <end position="70"/>
    </location>
</feature>
<dbReference type="WBParaSite" id="ACRNAN_scaffold526.g20799.t1">
    <property type="protein sequence ID" value="ACRNAN_scaffold526.g20799.t1"/>
    <property type="gene ID" value="ACRNAN_scaffold526.g20799"/>
</dbReference>
<dbReference type="Pfam" id="PF10326">
    <property type="entry name" value="7TM_GPCR_Str"/>
    <property type="match status" value="1"/>
</dbReference>
<keyword evidence="1" id="KW-0472">Membrane</keyword>
<dbReference type="PANTHER" id="PTHR22943">
    <property type="entry name" value="7-TRANSMEMBRANE DOMAIN RECEPTOR C.ELEGANS"/>
    <property type="match status" value="1"/>
</dbReference>
<evidence type="ECO:0000313" key="3">
    <source>
        <dbReference type="WBParaSite" id="ACRNAN_scaffold526.g20799.t1"/>
    </source>
</evidence>
<sequence length="135" mass="15306">MIVFDTLLSSVLCLSTVTWCTIKIRAHLKQHLNYASQSTKDMNSQLNWALMAQAISLLSASVIPMLMITYNVITKNYAVNSIALAMLTFSWVPWINSLLTIWFVKPYRNALFCRNNVQVQPVVATENGAHHIHKI</sequence>
<organism evidence="2 3">
    <name type="scientific">Acrobeloides nanus</name>
    <dbReference type="NCBI Taxonomy" id="290746"/>
    <lineage>
        <taxon>Eukaryota</taxon>
        <taxon>Metazoa</taxon>
        <taxon>Ecdysozoa</taxon>
        <taxon>Nematoda</taxon>
        <taxon>Chromadorea</taxon>
        <taxon>Rhabditida</taxon>
        <taxon>Tylenchina</taxon>
        <taxon>Cephalobomorpha</taxon>
        <taxon>Cephaloboidea</taxon>
        <taxon>Cephalobidae</taxon>
        <taxon>Acrobeloides</taxon>
    </lineage>
</organism>
<keyword evidence="1" id="KW-1133">Transmembrane helix</keyword>
<dbReference type="Proteomes" id="UP000887540">
    <property type="component" value="Unplaced"/>
</dbReference>
<protein>
    <submittedName>
        <fullName evidence="3">Uncharacterized protein</fullName>
    </submittedName>
</protein>
<name>A0A914E407_9BILA</name>
<reference evidence="3" key="1">
    <citation type="submission" date="2022-11" db="UniProtKB">
        <authorList>
            <consortium name="WormBaseParasite"/>
        </authorList>
    </citation>
    <scope>IDENTIFICATION</scope>
</reference>
<dbReference type="SUPFAM" id="SSF81321">
    <property type="entry name" value="Family A G protein-coupled receptor-like"/>
    <property type="match status" value="1"/>
</dbReference>
<proteinExistence type="predicted"/>
<dbReference type="AlphaFoldDB" id="A0A914E407"/>
<evidence type="ECO:0000313" key="2">
    <source>
        <dbReference type="Proteomes" id="UP000887540"/>
    </source>
</evidence>
<accession>A0A914E407</accession>
<dbReference type="InterPro" id="IPR019428">
    <property type="entry name" value="7TM_GPCR_serpentine_rcpt_Str"/>
</dbReference>
<keyword evidence="2" id="KW-1185">Reference proteome</keyword>
<evidence type="ECO:0000256" key="1">
    <source>
        <dbReference type="SAM" id="Phobius"/>
    </source>
</evidence>